<keyword evidence="13" id="KW-1185">Reference proteome</keyword>
<evidence type="ECO:0000256" key="11">
    <source>
        <dbReference type="SAM" id="Phobius"/>
    </source>
</evidence>
<dbReference type="InterPro" id="IPR001851">
    <property type="entry name" value="ABC_transp_permease"/>
</dbReference>
<feature type="transmembrane region" description="Helical" evidence="11">
    <location>
        <begin position="136"/>
        <end position="155"/>
    </location>
</feature>
<dbReference type="Pfam" id="PF02653">
    <property type="entry name" value="BPD_transp_2"/>
    <property type="match status" value="1"/>
</dbReference>
<evidence type="ECO:0000313" key="13">
    <source>
        <dbReference type="Proteomes" id="UP000422108"/>
    </source>
</evidence>
<keyword evidence="8 11" id="KW-0472">Membrane</keyword>
<feature type="transmembrane region" description="Helical" evidence="11">
    <location>
        <begin position="311"/>
        <end position="336"/>
    </location>
</feature>
<sequence>MKLNINNKALSWIMKVRIDLFFLPFVIFLIVLLMVFIEPRFFSRLNISNVLRYFSALSFTALCQGLVMIVGGFDLSVGSIMAMASVVSATTMISIQSIVPGMVGLHILCGVGAGIIAGALAGLLNGTLVSQLKVSPFIITMGTMSIISGSVYLYTKGAPIYGLPKLLIVEIGRGRILNLPILFFVALLAVLILWFIMVKTPFGRHTYAVGSNPRAAYESGIKPTTIILTIYTLSGVLSAVAGLIITARIGSGQSGIGSNAAIESIAAAVIGGVSLRGGIGSIPKVALGALFLAIISNTLNLAHIDSKYQTMVLGFFLIFAIAIERWISALFVRALFGGKG</sequence>
<comment type="subunit">
    <text evidence="2">The complex is composed of two ATP-binding proteins (LsrA), two transmembrane proteins (LsrC and LsrD) and a solute-binding protein (LsrB).</text>
</comment>
<evidence type="ECO:0000256" key="2">
    <source>
        <dbReference type="ARBA" id="ARBA00011262"/>
    </source>
</evidence>
<evidence type="ECO:0000256" key="5">
    <source>
        <dbReference type="ARBA" id="ARBA00022519"/>
    </source>
</evidence>
<keyword evidence="3" id="KW-0813">Transport</keyword>
<dbReference type="EMBL" id="AP021879">
    <property type="protein sequence ID" value="BBO87209.1"/>
    <property type="molecule type" value="Genomic_DNA"/>
</dbReference>
<comment type="function">
    <text evidence="9">Part of the ABC transporter complex LsrABCD involved in autoinducer 2 (AI-2) import. Probably responsible for the translocation of the substrate across the membrane.</text>
</comment>
<feature type="transmembrane region" description="Helical" evidence="11">
    <location>
        <begin position="20"/>
        <end position="38"/>
    </location>
</feature>
<feature type="transmembrane region" description="Helical" evidence="11">
    <location>
        <begin position="176"/>
        <end position="197"/>
    </location>
</feature>
<evidence type="ECO:0000256" key="1">
    <source>
        <dbReference type="ARBA" id="ARBA00004651"/>
    </source>
</evidence>
<evidence type="ECO:0000313" key="12">
    <source>
        <dbReference type="EMBL" id="BBO87209.1"/>
    </source>
</evidence>
<evidence type="ECO:0000256" key="6">
    <source>
        <dbReference type="ARBA" id="ARBA00022692"/>
    </source>
</evidence>
<proteinExistence type="predicted"/>
<evidence type="ECO:0000256" key="4">
    <source>
        <dbReference type="ARBA" id="ARBA00022475"/>
    </source>
</evidence>
<dbReference type="CDD" id="cd06579">
    <property type="entry name" value="TM_PBP1_transp_AraH_like"/>
    <property type="match status" value="1"/>
</dbReference>
<dbReference type="PANTHER" id="PTHR32196:SF71">
    <property type="entry name" value="AUTOINDUCER 2 IMPORT SYSTEM PERMEASE PROTEIN LSRD"/>
    <property type="match status" value="1"/>
</dbReference>
<keyword evidence="5" id="KW-0997">Cell inner membrane</keyword>
<reference evidence="12 13" key="1">
    <citation type="submission" date="2019-11" db="EMBL/GenBank/DDBJ databases">
        <title>Comparative genomics of hydrocarbon-degrading Desulfosarcina strains.</title>
        <authorList>
            <person name="Watanabe M."/>
            <person name="Kojima H."/>
            <person name="Fukui M."/>
        </authorList>
    </citation>
    <scope>NUCLEOTIDE SEQUENCE [LARGE SCALE GENOMIC DNA]</scope>
    <source>
        <strain evidence="13">oXyS1</strain>
    </source>
</reference>
<dbReference type="Proteomes" id="UP000422108">
    <property type="component" value="Chromosome"/>
</dbReference>
<evidence type="ECO:0000256" key="8">
    <source>
        <dbReference type="ARBA" id="ARBA00023136"/>
    </source>
</evidence>
<keyword evidence="4" id="KW-1003">Cell membrane</keyword>
<dbReference type="PANTHER" id="PTHR32196">
    <property type="entry name" value="ABC TRANSPORTER PERMEASE PROTEIN YPHD-RELATED-RELATED"/>
    <property type="match status" value="1"/>
</dbReference>
<organism evidence="12 13">
    <name type="scientific">Desulfosarcina ovata subsp. ovata</name>
    <dbReference type="NCBI Taxonomy" id="2752305"/>
    <lineage>
        <taxon>Bacteria</taxon>
        <taxon>Pseudomonadati</taxon>
        <taxon>Thermodesulfobacteriota</taxon>
        <taxon>Desulfobacteria</taxon>
        <taxon>Desulfobacterales</taxon>
        <taxon>Desulfosarcinaceae</taxon>
        <taxon>Desulfosarcina</taxon>
    </lineage>
</organism>
<feature type="transmembrane region" description="Helical" evidence="11">
    <location>
        <begin position="102"/>
        <end position="124"/>
    </location>
</feature>
<keyword evidence="6 11" id="KW-0812">Transmembrane</keyword>
<dbReference type="RefSeq" id="WP_155308689.1">
    <property type="nucleotide sequence ID" value="NZ_AP021879.1"/>
</dbReference>
<dbReference type="GO" id="GO:0005886">
    <property type="term" value="C:plasma membrane"/>
    <property type="evidence" value="ECO:0007669"/>
    <property type="project" value="UniProtKB-SubCell"/>
</dbReference>
<feature type="transmembrane region" description="Helical" evidence="11">
    <location>
        <begin position="50"/>
        <end position="70"/>
    </location>
</feature>
<evidence type="ECO:0000256" key="3">
    <source>
        <dbReference type="ARBA" id="ARBA00022448"/>
    </source>
</evidence>
<protein>
    <recommendedName>
        <fullName evidence="10">Autoinducer 2 import system permease protein LsrD</fullName>
    </recommendedName>
</protein>
<evidence type="ECO:0000256" key="7">
    <source>
        <dbReference type="ARBA" id="ARBA00022989"/>
    </source>
</evidence>
<dbReference type="AlphaFoldDB" id="A0A5K8A3W6"/>
<comment type="subcellular location">
    <subcellularLocation>
        <location evidence="1">Cell membrane</location>
        <topology evidence="1">Multi-pass membrane protein</topology>
    </subcellularLocation>
</comment>
<evidence type="ECO:0000256" key="9">
    <source>
        <dbReference type="ARBA" id="ARBA00025439"/>
    </source>
</evidence>
<name>A0A5K8A3W6_9BACT</name>
<keyword evidence="7 11" id="KW-1133">Transmembrane helix</keyword>
<dbReference type="GO" id="GO:0022857">
    <property type="term" value="F:transmembrane transporter activity"/>
    <property type="evidence" value="ECO:0007669"/>
    <property type="project" value="InterPro"/>
</dbReference>
<accession>A0A5K8A3W6</accession>
<evidence type="ECO:0000256" key="10">
    <source>
        <dbReference type="ARBA" id="ARBA00039381"/>
    </source>
</evidence>
<feature type="transmembrane region" description="Helical" evidence="11">
    <location>
        <begin position="226"/>
        <end position="247"/>
    </location>
</feature>
<gene>
    <name evidence="12" type="primary">rbsC</name>
    <name evidence="12" type="ORF">DSCOOX_03890</name>
</gene>